<keyword evidence="3" id="KW-1185">Reference proteome</keyword>
<name>A0A553JM79_SHEHA</name>
<evidence type="ECO:0000313" key="2">
    <source>
        <dbReference type="EMBL" id="TRY13589.1"/>
    </source>
</evidence>
<feature type="compositionally biased region" description="Basic and acidic residues" evidence="1">
    <location>
        <begin position="7"/>
        <end position="19"/>
    </location>
</feature>
<dbReference type="InterPro" id="IPR009279">
    <property type="entry name" value="Portal_Mu"/>
</dbReference>
<feature type="compositionally biased region" description="Polar residues" evidence="1">
    <location>
        <begin position="20"/>
        <end position="30"/>
    </location>
</feature>
<dbReference type="OrthoDB" id="9797300at2"/>
<comment type="caution">
    <text evidence="2">The sequence shown here is derived from an EMBL/GenBank/DDBJ whole genome shotgun (WGS) entry which is preliminary data.</text>
</comment>
<dbReference type="AlphaFoldDB" id="A0A553JM79"/>
<evidence type="ECO:0000256" key="1">
    <source>
        <dbReference type="SAM" id="MobiDB-lite"/>
    </source>
</evidence>
<protein>
    <submittedName>
        <fullName evidence="2">DUF935 domain-containing protein</fullName>
    </submittedName>
</protein>
<proteinExistence type="predicted"/>
<sequence>MATHTDNTLKSDTHTDKNGTRFTIKQNSSKALAKPQTDNAKLGHLHSHYAQHPSRGLTPAKLARILVQAEQGDLIAQCELAEDMEEKDGHIFSELQKRRRALLDVEWQIMPPRNASAAETKDAEMLAEQLEDMQILDDLIFDMSDAILKGFSNSEIVWQQHSQLWLPKAFNFKDPSWFMTGQTNANDIEAVDRNELRLRDNTLNGAALQRFGWISHVHKTKSGYVGRNGLARVLAWPFLFKNYGVRDLAEFLEIYGLPLRLGKYPTGADKSEKATLLRAVMSIGHNAGGIIPKGMEIDFKEAAKGNKDPFEYMISLMEKTISKAILGGTLTSQADGKSSTNALGNVHNEVRQELRDSDLKQIGNTLTRDLVLPMYTLNGKSYRTPNRSPRLVFNVVEAEDLKGYAESLPKLVEIGFAIPQQWAQDKLQIPIAQKNEVILAKQATAKPVSTELVPDAQQAKLKRMAIKRIVTLKSQQEVDPLDLMSATLQADMSPILEGFTDEVRQLVEGANSLEDLQQSLSELNLSIDEATEVLQLAIVAADLAGQHDVNEGN</sequence>
<gene>
    <name evidence="2" type="ORF">FN961_15245</name>
</gene>
<evidence type="ECO:0000313" key="3">
    <source>
        <dbReference type="Proteomes" id="UP000318126"/>
    </source>
</evidence>
<dbReference type="Proteomes" id="UP000318126">
    <property type="component" value="Unassembled WGS sequence"/>
</dbReference>
<feature type="region of interest" description="Disordered" evidence="1">
    <location>
        <begin position="1"/>
        <end position="35"/>
    </location>
</feature>
<organism evidence="2 3">
    <name type="scientific">Shewanella hanedai</name>
    <name type="common">Alteromonas hanedai</name>
    <dbReference type="NCBI Taxonomy" id="25"/>
    <lineage>
        <taxon>Bacteria</taxon>
        <taxon>Pseudomonadati</taxon>
        <taxon>Pseudomonadota</taxon>
        <taxon>Gammaproteobacteria</taxon>
        <taxon>Alteromonadales</taxon>
        <taxon>Shewanellaceae</taxon>
        <taxon>Shewanella</taxon>
    </lineage>
</organism>
<accession>A0A553JM79</accession>
<reference evidence="3" key="1">
    <citation type="submission" date="2019-07" db="EMBL/GenBank/DDBJ databases">
        <title>Shewanella sp. YLB-08 draft genomic sequence.</title>
        <authorList>
            <person name="Yu L."/>
        </authorList>
    </citation>
    <scope>NUCLEOTIDE SEQUENCE [LARGE SCALE GENOMIC DNA]</scope>
    <source>
        <strain evidence="3">JCM 20706</strain>
    </source>
</reference>
<dbReference type="Pfam" id="PF06074">
    <property type="entry name" value="Portal_Mu"/>
    <property type="match status" value="1"/>
</dbReference>
<dbReference type="RefSeq" id="WP_144041035.1">
    <property type="nucleotide sequence ID" value="NZ_BMPL01000011.1"/>
</dbReference>
<dbReference type="EMBL" id="VKGK01000018">
    <property type="protein sequence ID" value="TRY13589.1"/>
    <property type="molecule type" value="Genomic_DNA"/>
</dbReference>